<dbReference type="GO" id="GO:0030246">
    <property type="term" value="F:carbohydrate binding"/>
    <property type="evidence" value="ECO:0007669"/>
    <property type="project" value="InterPro"/>
</dbReference>
<dbReference type="InterPro" id="IPR011013">
    <property type="entry name" value="Gal_mutarotase_sf_dom"/>
</dbReference>
<gene>
    <name evidence="1" type="ORF">FJ693_13535</name>
</gene>
<comment type="caution">
    <text evidence="1">The sequence shown here is derived from an EMBL/GenBank/DDBJ whole genome shotgun (WGS) entry which is preliminary data.</text>
</comment>
<evidence type="ECO:0000313" key="2">
    <source>
        <dbReference type="Proteomes" id="UP000318693"/>
    </source>
</evidence>
<dbReference type="EMBL" id="VJXR01000043">
    <property type="protein sequence ID" value="TRW44489.1"/>
    <property type="molecule type" value="Genomic_DNA"/>
</dbReference>
<protein>
    <submittedName>
        <fullName evidence="1">Aldose 1-epimerase</fullName>
    </submittedName>
</protein>
<name>A0A552WPF5_9MICO</name>
<dbReference type="AlphaFoldDB" id="A0A552WPF5"/>
<proteinExistence type="predicted"/>
<dbReference type="PANTHER" id="PTHR10091">
    <property type="entry name" value="ALDOSE-1-EPIMERASE"/>
    <property type="match status" value="1"/>
</dbReference>
<sequence>METAPTDARATVEHGTLDGEPTWVLTHPDGARLVVAEVGATLLSWQVPGLDGELVELVDGYLSAQELTAQDGYRGAVLVPWSNRIRSGRYTFAGQTHELGGSGRDGALHGLLTASRWQRAQASVSDSDRMLRLVTSIGPADHPGYPFSIDVVATYSLGVGSEGEQRLGLELTAVNTGADAAPVALGWHPYLRLPGHETIDGLELTVPARSRVLTDDALIPLAGEQAYAGVAAPVRFAPLSGTVLDDAFTGLVPDDDGVVATVLRSGRTGESLTVEQEPFHAQVVHVFTGDTLERGPRASLAVEPCQLVTDAFNRADSTDALTLEPGEQRQLVSDIVYRRR</sequence>
<dbReference type="GO" id="GO:0004034">
    <property type="term" value="F:aldose 1-epimerase activity"/>
    <property type="evidence" value="ECO:0007669"/>
    <property type="project" value="TreeGrafter"/>
</dbReference>
<dbReference type="SUPFAM" id="SSF74650">
    <property type="entry name" value="Galactose mutarotase-like"/>
    <property type="match status" value="1"/>
</dbReference>
<evidence type="ECO:0000313" key="1">
    <source>
        <dbReference type="EMBL" id="TRW44489.1"/>
    </source>
</evidence>
<dbReference type="GO" id="GO:0006006">
    <property type="term" value="P:glucose metabolic process"/>
    <property type="evidence" value="ECO:0007669"/>
    <property type="project" value="TreeGrafter"/>
</dbReference>
<accession>A0A552WPF5</accession>
<organism evidence="1 2">
    <name type="scientific">Georgenia yuyongxinii</name>
    <dbReference type="NCBI Taxonomy" id="2589797"/>
    <lineage>
        <taxon>Bacteria</taxon>
        <taxon>Bacillati</taxon>
        <taxon>Actinomycetota</taxon>
        <taxon>Actinomycetes</taxon>
        <taxon>Micrococcales</taxon>
        <taxon>Bogoriellaceae</taxon>
        <taxon>Georgenia</taxon>
    </lineage>
</organism>
<dbReference type="Proteomes" id="UP000318693">
    <property type="component" value="Unassembled WGS sequence"/>
</dbReference>
<dbReference type="PANTHER" id="PTHR10091:SF0">
    <property type="entry name" value="GALACTOSE MUTAROTASE"/>
    <property type="match status" value="1"/>
</dbReference>
<dbReference type="GO" id="GO:0033499">
    <property type="term" value="P:galactose catabolic process via UDP-galactose, Leloir pathway"/>
    <property type="evidence" value="ECO:0007669"/>
    <property type="project" value="TreeGrafter"/>
</dbReference>
<keyword evidence="2" id="KW-1185">Reference proteome</keyword>
<dbReference type="Pfam" id="PF01263">
    <property type="entry name" value="Aldose_epim"/>
    <property type="match status" value="1"/>
</dbReference>
<dbReference type="RefSeq" id="WP_143419038.1">
    <property type="nucleotide sequence ID" value="NZ_VJXR01000043.1"/>
</dbReference>
<dbReference type="InterPro" id="IPR008183">
    <property type="entry name" value="Aldose_1/G6P_1-epimerase"/>
</dbReference>
<dbReference type="InterPro" id="IPR014718">
    <property type="entry name" value="GH-type_carb-bd"/>
</dbReference>
<dbReference type="Gene3D" id="2.70.98.10">
    <property type="match status" value="1"/>
</dbReference>
<reference evidence="1 2" key="1">
    <citation type="submission" date="2019-07" db="EMBL/GenBank/DDBJ databases">
        <title>Georgenia wutianyii sp. nov. and Georgenia *** sp. nov. isolated from plateau pika (Ochotona curzoniae) in the Qinghai-Tibet plateau of China.</title>
        <authorList>
            <person name="Tian Z."/>
        </authorList>
    </citation>
    <scope>NUCLEOTIDE SEQUENCE [LARGE SCALE GENOMIC DNA]</scope>
    <source>
        <strain evidence="1 2">Z446</strain>
    </source>
</reference>